<dbReference type="PANTHER" id="PTHR13314:SF2">
    <property type="entry name" value="CALCIUM CHANNEL FLOWER HOMOLOG"/>
    <property type="match status" value="1"/>
</dbReference>
<comment type="subcellular location">
    <subcellularLocation>
        <location evidence="1">Endomembrane system</location>
        <topology evidence="1">Multi-pass membrane protein</topology>
    </subcellularLocation>
</comment>
<comment type="similarity">
    <text evidence="2">Belongs to the TVP18 family.</text>
</comment>
<evidence type="ECO:0000313" key="7">
    <source>
        <dbReference type="EMBL" id="GAA5801249.1"/>
    </source>
</evidence>
<evidence type="ECO:0000256" key="5">
    <source>
        <dbReference type="ARBA" id="ARBA00023136"/>
    </source>
</evidence>
<feature type="transmembrane region" description="Helical" evidence="6">
    <location>
        <begin position="149"/>
        <end position="167"/>
    </location>
</feature>
<feature type="transmembrane region" description="Helical" evidence="6">
    <location>
        <begin position="173"/>
        <end position="195"/>
    </location>
</feature>
<keyword evidence="4 6" id="KW-1133">Transmembrane helix</keyword>
<dbReference type="SMART" id="SM01077">
    <property type="entry name" value="Cg6151-P"/>
    <property type="match status" value="1"/>
</dbReference>
<proteinExistence type="inferred from homology"/>
<dbReference type="Pfam" id="PF10233">
    <property type="entry name" value="Cg6151-P"/>
    <property type="match status" value="1"/>
</dbReference>
<sequence length="267" mass="29970">MNVDGAGNMCTERIETYAETLAIERTKAIDIDPSDTSDIELDTIDDLEIEQRRRAIEKEEEVVESTDLSRKRLAVLRSILRQVILKYHGQHITEAEIRDISNTTYTQEEIRVLSSIANFLMPYIPIKQTWYTTAYQIPFILMSNDIMRYTGRLGIISIILLIALGIVGFTGHVIFSIVGWVIAFLLVLVEIPLCIKVCPTSPKLDSFIAYFENCYFRAILYLVFAVVMFLSNLKGTGPLIACGVSLLLGSICYGFAAFKGQAFASSK</sequence>
<gene>
    <name evidence="7" type="ORF">HPULCUR_006694</name>
</gene>
<evidence type="ECO:0000256" key="6">
    <source>
        <dbReference type="SAM" id="Phobius"/>
    </source>
</evidence>
<keyword evidence="5 6" id="KW-0472">Membrane</keyword>
<comment type="caution">
    <text evidence="7">The sequence shown here is derived from an EMBL/GenBank/DDBJ whole genome shotgun (WGS) entry which is preliminary data.</text>
</comment>
<protein>
    <recommendedName>
        <fullName evidence="9">Golgi apparatus membrane protein TVP18</fullName>
    </recommendedName>
</protein>
<evidence type="ECO:0000256" key="4">
    <source>
        <dbReference type="ARBA" id="ARBA00022989"/>
    </source>
</evidence>
<keyword evidence="8" id="KW-1185">Reference proteome</keyword>
<reference evidence="7 8" key="1">
    <citation type="submission" date="2024-04" db="EMBL/GenBank/DDBJ databases">
        <title>genome sequences of Mucor flavus KT1a and Helicostylum pulchrum KT1b strains isolation_sourced from the surface of a dry-aged beef.</title>
        <authorList>
            <person name="Toyotome T."/>
            <person name="Hosono M."/>
            <person name="Torimaru M."/>
            <person name="Fukuda K."/>
            <person name="Mikami N."/>
        </authorList>
    </citation>
    <scope>NUCLEOTIDE SEQUENCE [LARGE SCALE GENOMIC DNA]</scope>
    <source>
        <strain evidence="7 8">KT1b</strain>
    </source>
</reference>
<evidence type="ECO:0000256" key="2">
    <source>
        <dbReference type="ARBA" id="ARBA00005738"/>
    </source>
</evidence>
<feature type="transmembrane region" description="Helical" evidence="6">
    <location>
        <begin position="236"/>
        <end position="258"/>
    </location>
</feature>
<dbReference type="Proteomes" id="UP001476247">
    <property type="component" value="Unassembled WGS sequence"/>
</dbReference>
<name>A0ABP9Y2P2_9FUNG</name>
<evidence type="ECO:0008006" key="9">
    <source>
        <dbReference type="Google" id="ProtNLM"/>
    </source>
</evidence>
<evidence type="ECO:0000256" key="1">
    <source>
        <dbReference type="ARBA" id="ARBA00004127"/>
    </source>
</evidence>
<feature type="transmembrane region" description="Helical" evidence="6">
    <location>
        <begin position="207"/>
        <end position="230"/>
    </location>
</feature>
<accession>A0ABP9Y2P2</accession>
<evidence type="ECO:0000256" key="3">
    <source>
        <dbReference type="ARBA" id="ARBA00022692"/>
    </source>
</evidence>
<dbReference type="InterPro" id="IPR019365">
    <property type="entry name" value="TVP18/Ca-channel_flower"/>
</dbReference>
<keyword evidence="3 6" id="KW-0812">Transmembrane</keyword>
<evidence type="ECO:0000313" key="8">
    <source>
        <dbReference type="Proteomes" id="UP001476247"/>
    </source>
</evidence>
<dbReference type="EMBL" id="BAABUJ010000018">
    <property type="protein sequence ID" value="GAA5801249.1"/>
    <property type="molecule type" value="Genomic_DNA"/>
</dbReference>
<dbReference type="PANTHER" id="PTHR13314">
    <property type="entry name" value="CALCIUM CHANNEL FLOWER HOMOLOG"/>
    <property type="match status" value="1"/>
</dbReference>
<organism evidence="7 8">
    <name type="scientific">Helicostylum pulchrum</name>
    <dbReference type="NCBI Taxonomy" id="562976"/>
    <lineage>
        <taxon>Eukaryota</taxon>
        <taxon>Fungi</taxon>
        <taxon>Fungi incertae sedis</taxon>
        <taxon>Mucoromycota</taxon>
        <taxon>Mucoromycotina</taxon>
        <taxon>Mucoromycetes</taxon>
        <taxon>Mucorales</taxon>
        <taxon>Mucorineae</taxon>
        <taxon>Mucoraceae</taxon>
        <taxon>Helicostylum</taxon>
    </lineage>
</organism>